<dbReference type="AlphaFoldDB" id="A0AAE3KR03"/>
<proteinExistence type="predicted"/>
<evidence type="ECO:0000313" key="2">
    <source>
        <dbReference type="EMBL" id="MCP9761722.1"/>
    </source>
</evidence>
<dbReference type="EMBL" id="RJUF01000002">
    <property type="protein sequence ID" value="MCP9761722.1"/>
    <property type="molecule type" value="Genomic_DNA"/>
</dbReference>
<dbReference type="Proteomes" id="UP001204144">
    <property type="component" value="Unassembled WGS sequence"/>
</dbReference>
<name>A0AAE3KR03_9BACT</name>
<accession>A0AAE3KR03</accession>
<protein>
    <submittedName>
        <fullName evidence="2">Uncharacterized protein</fullName>
    </submittedName>
</protein>
<sequence length="66" mass="7601">MINTNFTSKDYPYGIFMMAVFAFVCIALAAAVLIFVFEERKKISDLELKPLFIIPSTKFLETFKNL</sequence>
<evidence type="ECO:0000313" key="3">
    <source>
        <dbReference type="Proteomes" id="UP001204144"/>
    </source>
</evidence>
<dbReference type="RefSeq" id="WP_255035462.1">
    <property type="nucleotide sequence ID" value="NZ_RJUF01000002.1"/>
</dbReference>
<organism evidence="2 3">
    <name type="scientific">Lacihabitans soyangensis</name>
    <dbReference type="NCBI Taxonomy" id="869394"/>
    <lineage>
        <taxon>Bacteria</taxon>
        <taxon>Pseudomonadati</taxon>
        <taxon>Bacteroidota</taxon>
        <taxon>Cytophagia</taxon>
        <taxon>Cytophagales</taxon>
        <taxon>Leadbetterellaceae</taxon>
        <taxon>Lacihabitans</taxon>
    </lineage>
</organism>
<keyword evidence="1" id="KW-0472">Membrane</keyword>
<keyword evidence="3" id="KW-1185">Reference proteome</keyword>
<keyword evidence="1" id="KW-0812">Transmembrane</keyword>
<feature type="transmembrane region" description="Helical" evidence="1">
    <location>
        <begin position="15"/>
        <end position="37"/>
    </location>
</feature>
<evidence type="ECO:0000256" key="1">
    <source>
        <dbReference type="SAM" id="Phobius"/>
    </source>
</evidence>
<comment type="caution">
    <text evidence="2">The sequence shown here is derived from an EMBL/GenBank/DDBJ whole genome shotgun (WGS) entry which is preliminary data.</text>
</comment>
<gene>
    <name evidence="2" type="ORF">EGI31_02060</name>
</gene>
<keyword evidence="1" id="KW-1133">Transmembrane helix</keyword>
<reference evidence="2 3" key="1">
    <citation type="submission" date="2018-11" db="EMBL/GenBank/DDBJ databases">
        <title>Novel bacteria species description.</title>
        <authorList>
            <person name="Han J.-H."/>
        </authorList>
    </citation>
    <scope>NUCLEOTIDE SEQUENCE [LARGE SCALE GENOMIC DNA]</scope>
    <source>
        <strain evidence="2 3">KCTC23259</strain>
    </source>
</reference>